<dbReference type="EMBL" id="HBUF01617831">
    <property type="protein sequence ID" value="CAG6780298.1"/>
    <property type="molecule type" value="Transcribed_RNA"/>
</dbReference>
<proteinExistence type="predicted"/>
<evidence type="ECO:0000313" key="2">
    <source>
        <dbReference type="EMBL" id="CAG6780298.1"/>
    </source>
</evidence>
<feature type="region of interest" description="Disordered" evidence="1">
    <location>
        <begin position="1"/>
        <end position="27"/>
    </location>
</feature>
<protein>
    <submittedName>
        <fullName evidence="2">Uncharacterized protein</fullName>
    </submittedName>
</protein>
<sequence length="121" mass="13658">MFMGDNSAPDGGDNSAPDGEINPNTNQTCTTNFDSQCTTSCFSLQRHDTTMQFSEYVIIKHVVHNLKISFKNNTFYLVMYKIKDDSYYLAKTCFTLKSLMPACPICNICNSKQATLRTIRS</sequence>
<dbReference type="AlphaFoldDB" id="A0A8D9F7B2"/>
<organism evidence="2">
    <name type="scientific">Cacopsylla melanoneura</name>
    <dbReference type="NCBI Taxonomy" id="428564"/>
    <lineage>
        <taxon>Eukaryota</taxon>
        <taxon>Metazoa</taxon>
        <taxon>Ecdysozoa</taxon>
        <taxon>Arthropoda</taxon>
        <taxon>Hexapoda</taxon>
        <taxon>Insecta</taxon>
        <taxon>Pterygota</taxon>
        <taxon>Neoptera</taxon>
        <taxon>Paraneoptera</taxon>
        <taxon>Hemiptera</taxon>
        <taxon>Sternorrhyncha</taxon>
        <taxon>Psylloidea</taxon>
        <taxon>Psyllidae</taxon>
        <taxon>Psyllinae</taxon>
        <taxon>Cacopsylla</taxon>
    </lineage>
</organism>
<name>A0A8D9F7B2_9HEMI</name>
<accession>A0A8D9F7B2</accession>
<reference evidence="2" key="1">
    <citation type="submission" date="2021-05" db="EMBL/GenBank/DDBJ databases">
        <authorList>
            <person name="Alioto T."/>
            <person name="Alioto T."/>
            <person name="Gomez Garrido J."/>
        </authorList>
    </citation>
    <scope>NUCLEOTIDE SEQUENCE</scope>
</reference>
<evidence type="ECO:0000256" key="1">
    <source>
        <dbReference type="SAM" id="MobiDB-lite"/>
    </source>
</evidence>